<proteinExistence type="predicted"/>
<organism evidence="1 2">
    <name type="scientific">Dentiscutata heterogama</name>
    <dbReference type="NCBI Taxonomy" id="1316150"/>
    <lineage>
        <taxon>Eukaryota</taxon>
        <taxon>Fungi</taxon>
        <taxon>Fungi incertae sedis</taxon>
        <taxon>Mucoromycota</taxon>
        <taxon>Glomeromycotina</taxon>
        <taxon>Glomeromycetes</taxon>
        <taxon>Diversisporales</taxon>
        <taxon>Gigasporaceae</taxon>
        <taxon>Dentiscutata</taxon>
    </lineage>
</organism>
<dbReference type="EMBL" id="CAJVPU010007428">
    <property type="protein sequence ID" value="CAG8572660.1"/>
    <property type="molecule type" value="Genomic_DNA"/>
</dbReference>
<evidence type="ECO:0000313" key="1">
    <source>
        <dbReference type="EMBL" id="CAG8572660.1"/>
    </source>
</evidence>
<reference evidence="1" key="1">
    <citation type="submission" date="2021-06" db="EMBL/GenBank/DDBJ databases">
        <authorList>
            <person name="Kallberg Y."/>
            <person name="Tangrot J."/>
            <person name="Rosling A."/>
        </authorList>
    </citation>
    <scope>NUCLEOTIDE SEQUENCE</scope>
    <source>
        <strain evidence="1">IL203A</strain>
    </source>
</reference>
<feature type="non-terminal residue" evidence="1">
    <location>
        <position position="1"/>
    </location>
</feature>
<comment type="caution">
    <text evidence="1">The sequence shown here is derived from an EMBL/GenBank/DDBJ whole genome shotgun (WGS) entry which is preliminary data.</text>
</comment>
<sequence length="1144" mass="127064">TIPNSAISAIFHAMKIIVVKKQIFDNDFTIGLSENLWNELIREDYFEYSQAAICIAINQTDLDKKNPLRLRKKKSLANSSVIAFGKCYYPEHHELVSSDNVCYVSSKFAKQNNFINGAEVDVINVRPVELDEVIIGALDHESYEILLRDTSTIFNCLRLSPPIIIRYGQIYRLNNLPISSDSDSYFGFKILMCGPVLQGIVKDHTNFIITDISKDYYLNDYEDDEFDEVTTEYAIENELLDQDILDLKDDYMTTQLALLEADGQDELDGDESDYISSVTSSDDENWNNVVPLPTKSKFTPVILSTPFSSKLLQPAPKEKEDPESRILISLKELAKLGFQSGSWALVSGPKIEKSRMCKVYAVDIPMSATDSLPPVYVTPMLHFNLGFEEMTASDECLFIQPTKRTQLPPPVTRSIYVARVASPSSTDRSIHTASINGLKNWFEEADRIVCEGDIIAIPTDEEAARLRPQKIEGDIETLEDMDIATSPINPGTVVYFKISEMKRKNSKICLKYGYGMRVDHNCTEMVQTGMVHSRVPFVKQYLNYNTSSRLDLSPFLTSPETPYVQLFNLISSCLHPSAVLLNLSCTVLLHGPRGCGKKTAVEWVAERVGVHVYEVNCFDFAGETDTKTETSLRSRLDKAVTCSPCVLLLRHIDALARKSAVLETGQEPTISIILQESFKQLIENFQTIGYPVLVVGTTGDIDKVPSSVIGCFRHEIIFEAPSETIRLEILKQLTCETPVAPDVSLSSLATQTAALVANDLVDLVARAGLAALERVENVMKKTKQSLRDIDLVRAGIALTAVDFDDALGKARASYSDSIGAPKIPNVTWDDVGGLASVKDNILDTIQLPLEHPELFATGMKKRSGILLYGPPGTGKTLLAKAVATSCSLNFFSVKGPELLNMYIGESEANVRRVFQRARDAKPCVIFFDELDSVAPKRGEKGDSGGVMDRIVSQLLAELDGMGQSGGTADVFVIGATNRPDLLDPALLRPGRFDKLLYLGVSEDHETQLNIIQALTRKFRLHPSLDLHAVAEKCPLNYTGADFYALCSDAMLKAMSRTAKAVEDKVSQLNSNPTPNLPQPVTSQYYLNHIATSEDTLVEVTQEDFEKALQELIPSVSEKELEHYRMVQMRFTQQEDVQTEHLPVV</sequence>
<accession>A0ACA9MBJ0</accession>
<gene>
    <name evidence="1" type="ORF">DHETER_LOCUS6131</name>
</gene>
<name>A0ACA9MBJ0_9GLOM</name>
<protein>
    <submittedName>
        <fullName evidence="1">12175_t:CDS:1</fullName>
    </submittedName>
</protein>
<keyword evidence="2" id="KW-1185">Reference proteome</keyword>
<evidence type="ECO:0000313" key="2">
    <source>
        <dbReference type="Proteomes" id="UP000789702"/>
    </source>
</evidence>
<feature type="non-terminal residue" evidence="1">
    <location>
        <position position="1144"/>
    </location>
</feature>
<dbReference type="Proteomes" id="UP000789702">
    <property type="component" value="Unassembled WGS sequence"/>
</dbReference>